<reference evidence="1 2" key="1">
    <citation type="journal article" date="2018" name="Nat. Ecol. Evol.">
        <title>Pezizomycetes genomes reveal the molecular basis of ectomycorrhizal truffle lifestyle.</title>
        <authorList>
            <person name="Murat C."/>
            <person name="Payen T."/>
            <person name="Noel B."/>
            <person name="Kuo A."/>
            <person name="Morin E."/>
            <person name="Chen J."/>
            <person name="Kohler A."/>
            <person name="Krizsan K."/>
            <person name="Balestrini R."/>
            <person name="Da Silva C."/>
            <person name="Montanini B."/>
            <person name="Hainaut M."/>
            <person name="Levati E."/>
            <person name="Barry K.W."/>
            <person name="Belfiori B."/>
            <person name="Cichocki N."/>
            <person name="Clum A."/>
            <person name="Dockter R.B."/>
            <person name="Fauchery L."/>
            <person name="Guy J."/>
            <person name="Iotti M."/>
            <person name="Le Tacon F."/>
            <person name="Lindquist E.A."/>
            <person name="Lipzen A."/>
            <person name="Malagnac F."/>
            <person name="Mello A."/>
            <person name="Molinier V."/>
            <person name="Miyauchi S."/>
            <person name="Poulain J."/>
            <person name="Riccioni C."/>
            <person name="Rubini A."/>
            <person name="Sitrit Y."/>
            <person name="Splivallo R."/>
            <person name="Traeger S."/>
            <person name="Wang M."/>
            <person name="Zifcakova L."/>
            <person name="Wipf D."/>
            <person name="Zambonelli A."/>
            <person name="Paolocci F."/>
            <person name="Nowrousian M."/>
            <person name="Ottonello S."/>
            <person name="Baldrian P."/>
            <person name="Spatafora J.W."/>
            <person name="Henrissat B."/>
            <person name="Nagy L.G."/>
            <person name="Aury J.M."/>
            <person name="Wincker P."/>
            <person name="Grigoriev I.V."/>
            <person name="Bonfante P."/>
            <person name="Martin F.M."/>
        </authorList>
    </citation>
    <scope>NUCLEOTIDE SEQUENCE [LARGE SCALE GENOMIC DNA]</scope>
    <source>
        <strain evidence="1 2">CCBAS932</strain>
    </source>
</reference>
<dbReference type="AlphaFoldDB" id="A0A3N4KPH2"/>
<dbReference type="EMBL" id="ML119129">
    <property type="protein sequence ID" value="RPB12346.1"/>
    <property type="molecule type" value="Genomic_DNA"/>
</dbReference>
<dbReference type="Proteomes" id="UP000277580">
    <property type="component" value="Unassembled WGS sequence"/>
</dbReference>
<dbReference type="InParanoid" id="A0A3N4KPH2"/>
<accession>A0A3N4KPH2</accession>
<gene>
    <name evidence="1" type="ORF">P167DRAFT_574392</name>
</gene>
<sequence length="184" mass="21032">MSTANKIRSLQRKVTALWAKYKQYEDRLEVLDGIHHVTSTSFWSYATGSANAERERTSLRGKMSDVMSDISSCENEIRSIREGAGSGVWHSETYHITPTQPKMSPSSRIRSIQKKMTAFEAKHKAYQDRFEALDTSMAGLERSRSDREKAIGLKEKMNMVRNEITGCEHAIMAIREEIARIIWS</sequence>
<protein>
    <submittedName>
        <fullName evidence="1">Uncharacterized protein</fullName>
    </submittedName>
</protein>
<dbReference type="OrthoDB" id="10378008at2759"/>
<proteinExistence type="predicted"/>
<evidence type="ECO:0000313" key="1">
    <source>
        <dbReference type="EMBL" id="RPB12346.1"/>
    </source>
</evidence>
<name>A0A3N4KPH2_9PEZI</name>
<keyword evidence="2" id="KW-1185">Reference proteome</keyword>
<evidence type="ECO:0000313" key="2">
    <source>
        <dbReference type="Proteomes" id="UP000277580"/>
    </source>
</evidence>
<organism evidence="1 2">
    <name type="scientific">Morchella conica CCBAS932</name>
    <dbReference type="NCBI Taxonomy" id="1392247"/>
    <lineage>
        <taxon>Eukaryota</taxon>
        <taxon>Fungi</taxon>
        <taxon>Dikarya</taxon>
        <taxon>Ascomycota</taxon>
        <taxon>Pezizomycotina</taxon>
        <taxon>Pezizomycetes</taxon>
        <taxon>Pezizales</taxon>
        <taxon>Morchellaceae</taxon>
        <taxon>Morchella</taxon>
    </lineage>
</organism>